<keyword evidence="2" id="KW-1185">Reference proteome</keyword>
<reference evidence="1" key="1">
    <citation type="journal article" date="2023" name="Int. J. Syst. Evol. Microbiol.">
        <title>Mesoterricola silvestris gen. nov., sp. nov., Mesoterricola sediminis sp. nov., Geothrix oryzae sp. nov., Geothrix edaphica sp. nov., Geothrix rubra sp. nov., and Geothrix limicola sp. nov., six novel members of Acidobacteriota isolated from soils.</title>
        <authorList>
            <person name="Itoh H."/>
            <person name="Sugisawa Y."/>
            <person name="Mise K."/>
            <person name="Xu Z."/>
            <person name="Kuniyasu M."/>
            <person name="Ushijima N."/>
            <person name="Kawano K."/>
            <person name="Kobayashi E."/>
            <person name="Shiratori Y."/>
            <person name="Masuda Y."/>
            <person name="Senoo K."/>
        </authorList>
    </citation>
    <scope>NUCLEOTIDE SEQUENCE</scope>
    <source>
        <strain evidence="1">W786</strain>
    </source>
</reference>
<evidence type="ECO:0000313" key="2">
    <source>
        <dbReference type="Proteomes" id="UP001228113"/>
    </source>
</evidence>
<dbReference type="KEGG" id="msea:METESE_30210"/>
<sequence length="73" mass="7960">MKADGLLGRNFLKGMAGDAINAILCGAGHNLWKILARLRALLYMLTGNAWEALQALCRHLEVLRLDREASGAL</sequence>
<name>A0AA48HH06_9BACT</name>
<gene>
    <name evidence="1" type="ORF">METESE_30210</name>
</gene>
<evidence type="ECO:0008006" key="3">
    <source>
        <dbReference type="Google" id="ProtNLM"/>
    </source>
</evidence>
<dbReference type="Proteomes" id="UP001228113">
    <property type="component" value="Chromosome"/>
</dbReference>
<accession>A0AA48HH06</accession>
<dbReference type="EMBL" id="AP027081">
    <property type="protein sequence ID" value="BDU78063.1"/>
    <property type="molecule type" value="Genomic_DNA"/>
</dbReference>
<dbReference type="AlphaFoldDB" id="A0AA48HH06"/>
<organism evidence="1 2">
    <name type="scientific">Mesoterricola sediminis</name>
    <dbReference type="NCBI Taxonomy" id="2927980"/>
    <lineage>
        <taxon>Bacteria</taxon>
        <taxon>Pseudomonadati</taxon>
        <taxon>Acidobacteriota</taxon>
        <taxon>Holophagae</taxon>
        <taxon>Holophagales</taxon>
        <taxon>Holophagaceae</taxon>
        <taxon>Mesoterricola</taxon>
    </lineage>
</organism>
<proteinExistence type="predicted"/>
<evidence type="ECO:0000313" key="1">
    <source>
        <dbReference type="EMBL" id="BDU78063.1"/>
    </source>
</evidence>
<protein>
    <recommendedName>
        <fullName evidence="3">Transposase, IS5 family</fullName>
    </recommendedName>
</protein>